<dbReference type="PIRSF" id="PIRSF001455">
    <property type="entry name" value="DHQ_synth"/>
    <property type="match status" value="1"/>
</dbReference>
<evidence type="ECO:0000256" key="4">
    <source>
        <dbReference type="ARBA" id="ARBA00004661"/>
    </source>
</evidence>
<dbReference type="GO" id="GO:0046872">
    <property type="term" value="F:metal ion binding"/>
    <property type="evidence" value="ECO:0007669"/>
    <property type="project" value="UniProtKB-KW"/>
</dbReference>
<dbReference type="CDD" id="cd08195">
    <property type="entry name" value="DHQS"/>
    <property type="match status" value="1"/>
</dbReference>
<evidence type="ECO:0000256" key="3">
    <source>
        <dbReference type="ARBA" id="ARBA00004496"/>
    </source>
</evidence>
<evidence type="ECO:0000313" key="21">
    <source>
        <dbReference type="Proteomes" id="UP001243623"/>
    </source>
</evidence>
<dbReference type="NCBIfam" id="TIGR01357">
    <property type="entry name" value="aroB"/>
    <property type="match status" value="1"/>
</dbReference>
<dbReference type="SUPFAM" id="SSF56796">
    <property type="entry name" value="Dehydroquinate synthase-like"/>
    <property type="match status" value="1"/>
</dbReference>
<protein>
    <recommendedName>
        <fullName evidence="7 17">3-dehydroquinate synthase</fullName>
        <shortName evidence="17">DHQS</shortName>
        <ecNumber evidence="6 17">4.2.3.4</ecNumber>
    </recommendedName>
</protein>
<comment type="cofactor">
    <cofactor evidence="2 17">
        <name>NAD(+)</name>
        <dbReference type="ChEBI" id="CHEBI:57540"/>
    </cofactor>
</comment>
<feature type="binding site" evidence="17">
    <location>
        <position position="185"/>
    </location>
    <ligand>
        <name>Zn(2+)</name>
        <dbReference type="ChEBI" id="CHEBI:29105"/>
    </ligand>
</feature>
<keyword evidence="12 17" id="KW-0862">Zinc</keyword>
<evidence type="ECO:0000256" key="15">
    <source>
        <dbReference type="ARBA" id="ARBA00023239"/>
    </source>
</evidence>
<keyword evidence="16 17" id="KW-0170">Cobalt</keyword>
<evidence type="ECO:0000256" key="14">
    <source>
        <dbReference type="ARBA" id="ARBA00023141"/>
    </source>
</evidence>
<dbReference type="KEGG" id="sgbi:P3F81_06010"/>
<comment type="cofactor">
    <cofactor evidence="17">
        <name>Co(2+)</name>
        <dbReference type="ChEBI" id="CHEBI:48828"/>
    </cofactor>
    <cofactor evidence="17">
        <name>Zn(2+)</name>
        <dbReference type="ChEBI" id="CHEBI:29105"/>
    </cofactor>
    <text evidence="17">Binds 1 divalent metal cation per subunit. Can use either Co(2+) or Zn(2+).</text>
</comment>
<dbReference type="GO" id="GO:0008652">
    <property type="term" value="P:amino acid biosynthetic process"/>
    <property type="evidence" value="ECO:0007669"/>
    <property type="project" value="UniProtKB-KW"/>
</dbReference>
<reference evidence="20" key="1">
    <citation type="submission" date="2023-03" db="EMBL/GenBank/DDBJ databases">
        <title>Selenobaculum gbiensis gen. nov. sp. nov., a new bacterium isolated from the gut microbiota of IBD patient.</title>
        <authorList>
            <person name="Yeo S."/>
            <person name="Park H."/>
            <person name="Huh C.S."/>
        </authorList>
    </citation>
    <scope>NUCLEOTIDE SEQUENCE</scope>
    <source>
        <strain evidence="20">ICN-92133</strain>
    </source>
</reference>
<feature type="domain" description="3-dehydroquinate synthase N-terminal" evidence="18">
    <location>
        <begin position="68"/>
        <end position="180"/>
    </location>
</feature>
<feature type="binding site" evidence="17">
    <location>
        <begin position="130"/>
        <end position="131"/>
    </location>
    <ligand>
        <name>NAD(+)</name>
        <dbReference type="ChEBI" id="CHEBI:57540"/>
    </ligand>
</feature>
<gene>
    <name evidence="17 20" type="primary">aroB</name>
    <name evidence="20" type="ORF">P3F81_06010</name>
</gene>
<keyword evidence="11 17" id="KW-0547">Nucleotide-binding</keyword>
<keyword evidence="8 17" id="KW-0963">Cytoplasm</keyword>
<evidence type="ECO:0000313" key="20">
    <source>
        <dbReference type="EMBL" id="WIW71846.1"/>
    </source>
</evidence>
<evidence type="ECO:0000256" key="17">
    <source>
        <dbReference type="HAMAP-Rule" id="MF_00110"/>
    </source>
</evidence>
<dbReference type="Pfam" id="PF24621">
    <property type="entry name" value="DHQS_C"/>
    <property type="match status" value="1"/>
</dbReference>
<comment type="function">
    <text evidence="17">Catalyzes the conversion of 3-deoxy-D-arabino-heptulosonate 7-phosphate (DAHP) to dehydroquinate (DHQ).</text>
</comment>
<dbReference type="GO" id="GO:0009423">
    <property type="term" value="P:chorismate biosynthetic process"/>
    <property type="evidence" value="ECO:0007669"/>
    <property type="project" value="UniProtKB-UniRule"/>
</dbReference>
<dbReference type="Gene3D" id="3.40.50.1970">
    <property type="match status" value="1"/>
</dbReference>
<dbReference type="InterPro" id="IPR030960">
    <property type="entry name" value="DHQS/DOIS_N"/>
</dbReference>
<dbReference type="Gene3D" id="1.20.1090.10">
    <property type="entry name" value="Dehydroquinate synthase-like - alpha domain"/>
    <property type="match status" value="1"/>
</dbReference>
<feature type="binding site" evidence="17">
    <location>
        <position position="248"/>
    </location>
    <ligand>
        <name>Zn(2+)</name>
        <dbReference type="ChEBI" id="CHEBI:29105"/>
    </ligand>
</feature>
<feature type="binding site" evidence="17">
    <location>
        <position position="265"/>
    </location>
    <ligand>
        <name>Zn(2+)</name>
        <dbReference type="ChEBI" id="CHEBI:29105"/>
    </ligand>
</feature>
<dbReference type="PANTHER" id="PTHR43622:SF7">
    <property type="entry name" value="3-DEHYDROQUINATE SYNTHASE, CHLOROPLASTIC"/>
    <property type="match status" value="1"/>
</dbReference>
<sequence length="368" mass="40627">MQEVSVVLGSQSYDIHIGEGFLDQLEVLMQSFSFSKRGLLISDSNVALLYGDKLLNILNQNGFAFDLFVVHAGEQAKSFNIAQKIYTKVIELGLDRKSPIIALGGGVVGDLTGFIAATYLRGVPFIQIPTSLLAQVDSSVGGKVAINHGLGKNLIGAFYQPKFVLIDLEILETLPQREIYSGLAEIIKYGIIADDKFFDYLDTNSQKILELDKNTLSHIIRRSCEIKADVVSKDEKEAGLRIILNFGHTIAHAVESDTGYKKYNHGEAVGIGMHGAALLSLYLGLIDETVLNRVIQIIQKFQLPLYAFDCTVENLFEFIGRDKKVTSGKVKWVLMNSIGQVIIRNDISDDLVKRVLSEIVKSSDSKNL</sequence>
<organism evidence="20 21">
    <name type="scientific">Selenobaculum gibii</name>
    <dbReference type="NCBI Taxonomy" id="3054208"/>
    <lineage>
        <taxon>Bacteria</taxon>
        <taxon>Bacillati</taxon>
        <taxon>Bacillota</taxon>
        <taxon>Negativicutes</taxon>
        <taxon>Selenomonadales</taxon>
        <taxon>Selenomonadaceae</taxon>
        <taxon>Selenobaculum</taxon>
    </lineage>
</organism>
<comment type="similarity">
    <text evidence="5 17">Belongs to the sugar phosphate cyclases superfamily. Dehydroquinate synthase family.</text>
</comment>
<dbReference type="FunFam" id="3.40.50.1970:FF:000001">
    <property type="entry name" value="3-dehydroquinate synthase"/>
    <property type="match status" value="1"/>
</dbReference>
<keyword evidence="21" id="KW-1185">Reference proteome</keyword>
<keyword evidence="14 17" id="KW-0057">Aromatic amino acid biosynthesis</keyword>
<dbReference type="PANTHER" id="PTHR43622">
    <property type="entry name" value="3-DEHYDROQUINATE SYNTHASE"/>
    <property type="match status" value="1"/>
</dbReference>
<proteinExistence type="inferred from homology"/>
<feature type="binding site" evidence="17">
    <location>
        <position position="152"/>
    </location>
    <ligand>
        <name>NAD(+)</name>
        <dbReference type="ChEBI" id="CHEBI:57540"/>
    </ligand>
</feature>
<evidence type="ECO:0000256" key="13">
    <source>
        <dbReference type="ARBA" id="ARBA00023027"/>
    </source>
</evidence>
<dbReference type="HAMAP" id="MF_00110">
    <property type="entry name" value="DHQ_synthase"/>
    <property type="match status" value="1"/>
</dbReference>
<dbReference type="AlphaFoldDB" id="A0A9Y2AKI5"/>
<evidence type="ECO:0000256" key="2">
    <source>
        <dbReference type="ARBA" id="ARBA00001911"/>
    </source>
</evidence>
<evidence type="ECO:0000256" key="9">
    <source>
        <dbReference type="ARBA" id="ARBA00022605"/>
    </source>
</evidence>
<evidence type="ECO:0000256" key="5">
    <source>
        <dbReference type="ARBA" id="ARBA00005412"/>
    </source>
</evidence>
<feature type="binding site" evidence="17">
    <location>
        <position position="143"/>
    </location>
    <ligand>
        <name>NAD(+)</name>
        <dbReference type="ChEBI" id="CHEBI:57540"/>
    </ligand>
</feature>
<dbReference type="Proteomes" id="UP001243623">
    <property type="component" value="Chromosome"/>
</dbReference>
<dbReference type="GO" id="GO:0003856">
    <property type="term" value="F:3-dehydroquinate synthase activity"/>
    <property type="evidence" value="ECO:0007669"/>
    <property type="project" value="UniProtKB-UniRule"/>
</dbReference>
<keyword evidence="9 17" id="KW-0028">Amino-acid biosynthesis</keyword>
<evidence type="ECO:0000256" key="1">
    <source>
        <dbReference type="ARBA" id="ARBA00001393"/>
    </source>
</evidence>
<evidence type="ECO:0000256" key="8">
    <source>
        <dbReference type="ARBA" id="ARBA00022490"/>
    </source>
</evidence>
<evidence type="ECO:0000256" key="16">
    <source>
        <dbReference type="ARBA" id="ARBA00023285"/>
    </source>
</evidence>
<name>A0A9Y2AKI5_9FIRM</name>
<evidence type="ECO:0000256" key="11">
    <source>
        <dbReference type="ARBA" id="ARBA00022741"/>
    </source>
</evidence>
<evidence type="ECO:0000259" key="18">
    <source>
        <dbReference type="Pfam" id="PF01761"/>
    </source>
</evidence>
<dbReference type="Pfam" id="PF01761">
    <property type="entry name" value="DHQ_synthase"/>
    <property type="match status" value="1"/>
</dbReference>
<evidence type="ECO:0000256" key="7">
    <source>
        <dbReference type="ARBA" id="ARBA00017684"/>
    </source>
</evidence>
<comment type="catalytic activity">
    <reaction evidence="1 17">
        <text>7-phospho-2-dehydro-3-deoxy-D-arabino-heptonate = 3-dehydroquinate + phosphate</text>
        <dbReference type="Rhea" id="RHEA:21968"/>
        <dbReference type="ChEBI" id="CHEBI:32364"/>
        <dbReference type="ChEBI" id="CHEBI:43474"/>
        <dbReference type="ChEBI" id="CHEBI:58394"/>
        <dbReference type="EC" id="4.2.3.4"/>
    </reaction>
</comment>
<keyword evidence="10 17" id="KW-0479">Metal-binding</keyword>
<dbReference type="InterPro" id="IPR050071">
    <property type="entry name" value="Dehydroquinate_synthase"/>
</dbReference>
<accession>A0A9Y2AKI5</accession>
<dbReference type="RefSeq" id="WP_147668605.1">
    <property type="nucleotide sequence ID" value="NZ_CP120678.1"/>
</dbReference>
<dbReference type="GO" id="GO:0005737">
    <property type="term" value="C:cytoplasm"/>
    <property type="evidence" value="ECO:0007669"/>
    <property type="project" value="UniProtKB-SubCell"/>
</dbReference>
<evidence type="ECO:0000256" key="10">
    <source>
        <dbReference type="ARBA" id="ARBA00022723"/>
    </source>
</evidence>
<keyword evidence="15 17" id="KW-0456">Lyase</keyword>
<evidence type="ECO:0000259" key="19">
    <source>
        <dbReference type="Pfam" id="PF24621"/>
    </source>
</evidence>
<dbReference type="EC" id="4.2.3.4" evidence="6 17"/>
<dbReference type="GO" id="GO:0000166">
    <property type="term" value="F:nucleotide binding"/>
    <property type="evidence" value="ECO:0007669"/>
    <property type="project" value="UniProtKB-KW"/>
</dbReference>
<dbReference type="GO" id="GO:0009073">
    <property type="term" value="P:aromatic amino acid family biosynthetic process"/>
    <property type="evidence" value="ECO:0007669"/>
    <property type="project" value="UniProtKB-KW"/>
</dbReference>
<comment type="caution">
    <text evidence="17">Lacks conserved residue(s) required for the propagation of feature annotation.</text>
</comment>
<dbReference type="InterPro" id="IPR016037">
    <property type="entry name" value="DHQ_synth_AroB"/>
</dbReference>
<dbReference type="InterPro" id="IPR056179">
    <property type="entry name" value="DHQS_C"/>
</dbReference>
<evidence type="ECO:0000256" key="6">
    <source>
        <dbReference type="ARBA" id="ARBA00013031"/>
    </source>
</evidence>
<comment type="subcellular location">
    <subcellularLocation>
        <location evidence="3 17">Cytoplasm</location>
    </subcellularLocation>
</comment>
<keyword evidence="13 17" id="KW-0520">NAD</keyword>
<comment type="pathway">
    <text evidence="4 17">Metabolic intermediate biosynthesis; chorismate biosynthesis; chorismate from D-erythrose 4-phosphate and phosphoenolpyruvate: step 2/7.</text>
</comment>
<evidence type="ECO:0000256" key="12">
    <source>
        <dbReference type="ARBA" id="ARBA00022833"/>
    </source>
</evidence>
<dbReference type="InterPro" id="IPR030963">
    <property type="entry name" value="DHQ_synth_fam"/>
</dbReference>
<feature type="binding site" evidence="17">
    <location>
        <begin position="106"/>
        <end position="110"/>
    </location>
    <ligand>
        <name>NAD(+)</name>
        <dbReference type="ChEBI" id="CHEBI:57540"/>
    </ligand>
</feature>
<dbReference type="EMBL" id="CP120678">
    <property type="protein sequence ID" value="WIW71846.1"/>
    <property type="molecule type" value="Genomic_DNA"/>
</dbReference>
<feature type="domain" description="3-dehydroquinate synthase C-terminal" evidence="19">
    <location>
        <begin position="182"/>
        <end position="325"/>
    </location>
</feature>